<feature type="compositionally biased region" description="Low complexity" evidence="16">
    <location>
        <begin position="289"/>
        <end position="299"/>
    </location>
</feature>
<keyword evidence="7 15" id="KW-1003">Cell membrane</keyword>
<keyword evidence="11 15" id="KW-0135">Cellulose biosynthesis</keyword>
<comment type="subunit">
    <text evidence="5 15">Tightly associated with the cellulose synthase catalytic subunit.</text>
</comment>
<accession>A0A3S4HJD1</accession>
<feature type="region of interest" description="Disordered" evidence="16">
    <location>
        <begin position="247"/>
        <end position="317"/>
    </location>
</feature>
<comment type="pathway">
    <text evidence="3 15">Glycan metabolism; bacterial cellulose biosynthesis.</text>
</comment>
<dbReference type="Proteomes" id="UP000275777">
    <property type="component" value="Chromosome"/>
</dbReference>
<evidence type="ECO:0000256" key="1">
    <source>
        <dbReference type="ARBA" id="ARBA00002057"/>
    </source>
</evidence>
<evidence type="ECO:0000256" key="8">
    <source>
        <dbReference type="ARBA" id="ARBA00022519"/>
    </source>
</evidence>
<proteinExistence type="inferred from homology"/>
<dbReference type="PANTHER" id="PTHR39083">
    <property type="entry name" value="CYCLIC DI-GMP-BINDING PROTEIN"/>
    <property type="match status" value="1"/>
</dbReference>
<evidence type="ECO:0000256" key="10">
    <source>
        <dbReference type="ARBA" id="ARBA00022692"/>
    </source>
</evidence>
<keyword evidence="8 15" id="KW-0997">Cell inner membrane</keyword>
<evidence type="ECO:0000256" key="5">
    <source>
        <dbReference type="ARBA" id="ARBA00011437"/>
    </source>
</evidence>
<keyword evidence="15" id="KW-0732">Signal</keyword>
<keyword evidence="9 15" id="KW-0973">c-di-GMP</keyword>
<keyword evidence="12" id="KW-1133">Transmembrane helix</keyword>
<dbReference type="EMBL" id="LR134182">
    <property type="protein sequence ID" value="VEB43398.1"/>
    <property type="molecule type" value="Genomic_DNA"/>
</dbReference>
<comment type="similarity">
    <text evidence="4 15">Belongs to the AcsB/BcsB family.</text>
</comment>
<dbReference type="Pfam" id="PF03170">
    <property type="entry name" value="BcsB"/>
    <property type="match status" value="2"/>
</dbReference>
<evidence type="ECO:0000256" key="15">
    <source>
        <dbReference type="RuleBase" id="RU365021"/>
    </source>
</evidence>
<dbReference type="PANTHER" id="PTHR39083:SF1">
    <property type="entry name" value="CYCLIC DI-GMP-BINDING PROTEIN"/>
    <property type="match status" value="1"/>
</dbReference>
<dbReference type="GO" id="GO:0005886">
    <property type="term" value="C:plasma membrane"/>
    <property type="evidence" value="ECO:0007669"/>
    <property type="project" value="UniProtKB-SubCell"/>
</dbReference>
<dbReference type="Gene3D" id="2.60.120.260">
    <property type="entry name" value="Galactose-binding domain-like"/>
    <property type="match status" value="1"/>
</dbReference>
<evidence type="ECO:0000256" key="7">
    <source>
        <dbReference type="ARBA" id="ARBA00022475"/>
    </source>
</evidence>
<dbReference type="InterPro" id="IPR003920">
    <property type="entry name" value="Cell_synth_B"/>
</dbReference>
<dbReference type="GO" id="GO:0030244">
    <property type="term" value="P:cellulose biosynthetic process"/>
    <property type="evidence" value="ECO:0007669"/>
    <property type="project" value="UniProtKB-KW"/>
</dbReference>
<evidence type="ECO:0000256" key="9">
    <source>
        <dbReference type="ARBA" id="ARBA00022636"/>
    </source>
</evidence>
<evidence type="ECO:0000256" key="16">
    <source>
        <dbReference type="SAM" id="MobiDB-lite"/>
    </source>
</evidence>
<dbReference type="PRINTS" id="PR01440">
    <property type="entry name" value="CELLSNTHASEB"/>
</dbReference>
<keyword evidence="13" id="KW-0472">Membrane</keyword>
<name>A0A3S4HJD1_CHRVL</name>
<evidence type="ECO:0000313" key="18">
    <source>
        <dbReference type="Proteomes" id="UP000275777"/>
    </source>
</evidence>
<evidence type="ECO:0000256" key="13">
    <source>
        <dbReference type="ARBA" id="ARBA00023136"/>
    </source>
</evidence>
<evidence type="ECO:0000256" key="14">
    <source>
        <dbReference type="ARBA" id="ARBA00033444"/>
    </source>
</evidence>
<dbReference type="UniPathway" id="UPA00694"/>
<organism evidence="17 18">
    <name type="scientific">Chromobacterium violaceum</name>
    <dbReference type="NCBI Taxonomy" id="536"/>
    <lineage>
        <taxon>Bacteria</taxon>
        <taxon>Pseudomonadati</taxon>
        <taxon>Pseudomonadota</taxon>
        <taxon>Betaproteobacteria</taxon>
        <taxon>Neisseriales</taxon>
        <taxon>Chromobacteriaceae</taxon>
        <taxon>Chromobacterium</taxon>
    </lineage>
</organism>
<evidence type="ECO:0000313" key="17">
    <source>
        <dbReference type="EMBL" id="VEB43398.1"/>
    </source>
</evidence>
<feature type="chain" id="PRO_5018376702" description="Cyclic di-GMP-binding protein" evidence="15">
    <location>
        <begin position="24"/>
        <end position="379"/>
    </location>
</feature>
<comment type="function">
    <text evidence="1 15">Binds the cellulose synthase activator, bis-(3'-5') cyclic diguanylic acid (c-di-GMP).</text>
</comment>
<comment type="subcellular location">
    <subcellularLocation>
        <location evidence="2">Cell inner membrane</location>
        <topology evidence="2">Single-pass membrane protein</topology>
    </subcellularLocation>
</comment>
<evidence type="ECO:0000256" key="3">
    <source>
        <dbReference type="ARBA" id="ARBA00005186"/>
    </source>
</evidence>
<keyword evidence="10" id="KW-0812">Transmembrane</keyword>
<gene>
    <name evidence="17" type="primary">bcsB_2</name>
    <name evidence="17" type="ORF">NCTC9695_03856</name>
</gene>
<evidence type="ECO:0000256" key="12">
    <source>
        <dbReference type="ARBA" id="ARBA00022989"/>
    </source>
</evidence>
<sequence length="379" mass="40378">MINGTGKWLWVWALCLLMPFCQAAPATESAAAPSSQLASVRTLSFRQMGAGSALRLRGGNAIATIGFGSRADELVTSLTLKLRYIYSPAMLTDLSHVQVIVNDQVVAVLPFAKDQGGRAQEASLTLDPRLLTSFNRIQFRLIGHYTLRCEDETNSSIWAEISNGSEIQMTTQALSMANDLVYFPSPFLRARLLAAGAAHGVRRRPSLGALQAAGELASWFGALSGWRGARFPRCWTACRLRATPSFSPPMASGRVPEGPAAGVGADDRRDVPSLPAGVQAAGADGPGRPGSAAGRARAGAGTGWHERRHGPGGQVRLVAPRKPYDAPNWVRSDGPTRLGSLAARKEDLQVSGVQLAPIRVAFRVPGDLFTWVAAAFRSI</sequence>
<protein>
    <recommendedName>
        <fullName evidence="6 15">Cyclic di-GMP-binding protein</fullName>
    </recommendedName>
    <alternativeName>
        <fullName evidence="14 15">Cellulose synthase regulatory subunit</fullName>
    </alternativeName>
</protein>
<evidence type="ECO:0000256" key="2">
    <source>
        <dbReference type="ARBA" id="ARBA00004377"/>
    </source>
</evidence>
<dbReference type="GO" id="GO:0006011">
    <property type="term" value="P:UDP-alpha-D-glucose metabolic process"/>
    <property type="evidence" value="ECO:0007669"/>
    <property type="project" value="InterPro"/>
</dbReference>
<feature type="signal peptide" evidence="15">
    <location>
        <begin position="1"/>
        <end position="23"/>
    </location>
</feature>
<evidence type="ECO:0000256" key="4">
    <source>
        <dbReference type="ARBA" id="ARBA00010714"/>
    </source>
</evidence>
<reference evidence="17 18" key="1">
    <citation type="submission" date="2018-12" db="EMBL/GenBank/DDBJ databases">
        <authorList>
            <consortium name="Pathogen Informatics"/>
        </authorList>
    </citation>
    <scope>NUCLEOTIDE SEQUENCE [LARGE SCALE GENOMIC DNA]</scope>
    <source>
        <strain evidence="17 18">NCTC9695</strain>
    </source>
</reference>
<dbReference type="AlphaFoldDB" id="A0A3S4HJD1"/>
<evidence type="ECO:0000256" key="6">
    <source>
        <dbReference type="ARBA" id="ARBA00021844"/>
    </source>
</evidence>
<dbReference type="InterPro" id="IPR018513">
    <property type="entry name" value="Cell_synthase_bac"/>
</dbReference>
<evidence type="ECO:0000256" key="11">
    <source>
        <dbReference type="ARBA" id="ARBA00022916"/>
    </source>
</evidence>